<sequence>MANNIVAARLSSPASRLGAPSVPPIVFAETAQEQELLDLFRHLSPRNKVAILAAVRTLADMSALATSAKN</sequence>
<name>A0ABT9SZT6_9GAMM</name>
<keyword evidence="2" id="KW-1185">Reference proteome</keyword>
<accession>A0ABT9SZT6</accession>
<gene>
    <name evidence="1" type="ORF">J2T07_002716</name>
</gene>
<reference evidence="1 2" key="1">
    <citation type="submission" date="2023-07" db="EMBL/GenBank/DDBJ databases">
        <title>Sorghum-associated microbial communities from plants grown in Nebraska, USA.</title>
        <authorList>
            <person name="Schachtman D."/>
        </authorList>
    </citation>
    <scope>NUCLEOTIDE SEQUENCE [LARGE SCALE GENOMIC DNA]</scope>
    <source>
        <strain evidence="1 2">CC60</strain>
    </source>
</reference>
<protein>
    <submittedName>
        <fullName evidence="1">Uncharacterized protein</fullName>
    </submittedName>
</protein>
<comment type="caution">
    <text evidence="1">The sequence shown here is derived from an EMBL/GenBank/DDBJ whole genome shotgun (WGS) entry which is preliminary data.</text>
</comment>
<proteinExistence type="predicted"/>
<evidence type="ECO:0000313" key="2">
    <source>
        <dbReference type="Proteomes" id="UP001237737"/>
    </source>
</evidence>
<dbReference type="Proteomes" id="UP001237737">
    <property type="component" value="Unassembled WGS sequence"/>
</dbReference>
<organism evidence="1 2">
    <name type="scientific">Luteibacter jiangsuensis</name>
    <dbReference type="NCBI Taxonomy" id="637577"/>
    <lineage>
        <taxon>Bacteria</taxon>
        <taxon>Pseudomonadati</taxon>
        <taxon>Pseudomonadota</taxon>
        <taxon>Gammaproteobacteria</taxon>
        <taxon>Lysobacterales</taxon>
        <taxon>Rhodanobacteraceae</taxon>
        <taxon>Luteibacter</taxon>
    </lineage>
</organism>
<evidence type="ECO:0000313" key="1">
    <source>
        <dbReference type="EMBL" id="MDQ0010526.1"/>
    </source>
</evidence>
<dbReference type="EMBL" id="JAUSSK010000003">
    <property type="protein sequence ID" value="MDQ0010526.1"/>
    <property type="molecule type" value="Genomic_DNA"/>
</dbReference>